<feature type="compositionally biased region" description="Basic residues" evidence="1">
    <location>
        <begin position="1"/>
        <end position="12"/>
    </location>
</feature>
<organism evidence="2 3">
    <name type="scientific">Ranitomeya imitator</name>
    <name type="common">mimic poison frog</name>
    <dbReference type="NCBI Taxonomy" id="111125"/>
    <lineage>
        <taxon>Eukaryota</taxon>
        <taxon>Metazoa</taxon>
        <taxon>Chordata</taxon>
        <taxon>Craniata</taxon>
        <taxon>Vertebrata</taxon>
        <taxon>Euteleostomi</taxon>
        <taxon>Amphibia</taxon>
        <taxon>Batrachia</taxon>
        <taxon>Anura</taxon>
        <taxon>Neobatrachia</taxon>
        <taxon>Hyloidea</taxon>
        <taxon>Dendrobatidae</taxon>
        <taxon>Dendrobatinae</taxon>
        <taxon>Ranitomeya</taxon>
    </lineage>
</organism>
<name>A0ABN9MEI2_9NEOB</name>
<proteinExistence type="predicted"/>
<protein>
    <submittedName>
        <fullName evidence="2">Uncharacterized protein</fullName>
    </submittedName>
</protein>
<reference evidence="2" key="1">
    <citation type="submission" date="2023-07" db="EMBL/GenBank/DDBJ databases">
        <authorList>
            <person name="Stuckert A."/>
        </authorList>
    </citation>
    <scope>NUCLEOTIDE SEQUENCE</scope>
</reference>
<evidence type="ECO:0000256" key="1">
    <source>
        <dbReference type="SAM" id="MobiDB-lite"/>
    </source>
</evidence>
<feature type="compositionally biased region" description="Gly residues" evidence="1">
    <location>
        <begin position="20"/>
        <end position="30"/>
    </location>
</feature>
<keyword evidence="3" id="KW-1185">Reference proteome</keyword>
<feature type="region of interest" description="Disordered" evidence="1">
    <location>
        <begin position="109"/>
        <end position="128"/>
    </location>
</feature>
<dbReference type="Proteomes" id="UP001176940">
    <property type="component" value="Unassembled WGS sequence"/>
</dbReference>
<feature type="region of interest" description="Disordered" evidence="1">
    <location>
        <begin position="161"/>
        <end position="197"/>
    </location>
</feature>
<feature type="compositionally biased region" description="Polar residues" evidence="1">
    <location>
        <begin position="110"/>
        <end position="124"/>
    </location>
</feature>
<feature type="region of interest" description="Disordered" evidence="1">
    <location>
        <begin position="1"/>
        <end position="65"/>
    </location>
</feature>
<comment type="caution">
    <text evidence="2">The sequence shown here is derived from an EMBL/GenBank/DDBJ whole genome shotgun (WGS) entry which is preliminary data.</text>
</comment>
<gene>
    <name evidence="2" type="ORF">RIMI_LOCUS19996410</name>
</gene>
<feature type="compositionally biased region" description="Polar residues" evidence="1">
    <location>
        <begin position="291"/>
        <end position="301"/>
    </location>
</feature>
<feature type="region of interest" description="Disordered" evidence="1">
    <location>
        <begin position="267"/>
        <end position="301"/>
    </location>
</feature>
<evidence type="ECO:0000313" key="2">
    <source>
        <dbReference type="EMBL" id="CAJ0965173.1"/>
    </source>
</evidence>
<accession>A0ABN9MEI2</accession>
<evidence type="ECO:0000313" key="3">
    <source>
        <dbReference type="Proteomes" id="UP001176940"/>
    </source>
</evidence>
<sequence>MRKYGGRGRGRGRSLSAGNEGSGSGGASGGRGKKNIAPKSGAVEPGSSSGYTRPRTLPFLGVGKPLLKPEQQEQVLAYLADSASSSFTSSRETGKCKSSVSLVDVHGQGQVPSLSSSAKTTTEKNAAGDTTGYSMELFTHTVPGLESEAVNRPCTLQVESDMECTDAQPQPDYYAGPLTQTTTLPSQGTDPESDPDETMLPHHERYTTDLHGDINDWWWQIVSRCHLWSVAKNRTGCSPDTVIAWSRGVKKSMTFWRMIPKPRNWEGSKGEGVLLPGKKPTIKPKPKKTISESNVYENLRH</sequence>
<dbReference type="EMBL" id="CAUEEQ010065422">
    <property type="protein sequence ID" value="CAJ0965173.1"/>
    <property type="molecule type" value="Genomic_DNA"/>
</dbReference>
<feature type="compositionally biased region" description="Polar residues" evidence="1">
    <location>
        <begin position="178"/>
        <end position="190"/>
    </location>
</feature>